<evidence type="ECO:0000313" key="2">
    <source>
        <dbReference type="EMBL" id="OIW22224.1"/>
    </source>
</evidence>
<organism evidence="2 3">
    <name type="scientific">Coniochaeta ligniaria NRRL 30616</name>
    <dbReference type="NCBI Taxonomy" id="1408157"/>
    <lineage>
        <taxon>Eukaryota</taxon>
        <taxon>Fungi</taxon>
        <taxon>Dikarya</taxon>
        <taxon>Ascomycota</taxon>
        <taxon>Pezizomycotina</taxon>
        <taxon>Sordariomycetes</taxon>
        <taxon>Sordariomycetidae</taxon>
        <taxon>Coniochaetales</taxon>
        <taxon>Coniochaetaceae</taxon>
        <taxon>Coniochaeta</taxon>
    </lineage>
</organism>
<evidence type="ECO:0000313" key="3">
    <source>
        <dbReference type="Proteomes" id="UP000182658"/>
    </source>
</evidence>
<name>A0A1J7IXA7_9PEZI</name>
<feature type="compositionally biased region" description="Polar residues" evidence="1">
    <location>
        <begin position="152"/>
        <end position="162"/>
    </location>
</feature>
<reference evidence="2 3" key="1">
    <citation type="submission" date="2016-10" db="EMBL/GenBank/DDBJ databases">
        <title>Draft genome sequence of Coniochaeta ligniaria NRRL30616, a lignocellulolytic fungus for bioabatement of inhibitors in plant biomass hydrolysates.</title>
        <authorList>
            <consortium name="DOE Joint Genome Institute"/>
            <person name="Jimenez D.J."/>
            <person name="Hector R.E."/>
            <person name="Riley R."/>
            <person name="Sun H."/>
            <person name="Grigoriev I.V."/>
            <person name="Van Elsas J.D."/>
            <person name="Nichols N.N."/>
        </authorList>
    </citation>
    <scope>NUCLEOTIDE SEQUENCE [LARGE SCALE GENOMIC DNA]</scope>
    <source>
        <strain evidence="2 3">NRRL 30616</strain>
    </source>
</reference>
<evidence type="ECO:0000256" key="1">
    <source>
        <dbReference type="SAM" id="MobiDB-lite"/>
    </source>
</evidence>
<gene>
    <name evidence="2" type="ORF">CONLIGDRAFT_650715</name>
</gene>
<keyword evidence="3" id="KW-1185">Reference proteome</keyword>
<protein>
    <submittedName>
        <fullName evidence="2">Uncharacterized protein</fullName>
    </submittedName>
</protein>
<sequence length="179" mass="19760">MSSTCKSLNDTIRGSIPLVAMRNLSLQSLRRFSLHTHPGLTVSPLVDTQHHAHSRRAKRCCYARVSPFSFLRLQPCLPPLLQPSSQRGPALMETHEPRLRALTHCIDPAALAWTVRQFPGRGPSGARSQGFDILEIESRKQADLIPLPFLSHSGSPSPQGSVPDNDLGSPVARRKQDFD</sequence>
<accession>A0A1J7IXA7</accession>
<feature type="region of interest" description="Disordered" evidence="1">
    <location>
        <begin position="147"/>
        <end position="179"/>
    </location>
</feature>
<dbReference type="Proteomes" id="UP000182658">
    <property type="component" value="Unassembled WGS sequence"/>
</dbReference>
<dbReference type="InParanoid" id="A0A1J7IXA7"/>
<dbReference type="AlphaFoldDB" id="A0A1J7IXA7"/>
<dbReference type="EMBL" id="KV875133">
    <property type="protein sequence ID" value="OIW22224.1"/>
    <property type="molecule type" value="Genomic_DNA"/>
</dbReference>
<proteinExistence type="predicted"/>